<feature type="repeat" description="TPR" evidence="3">
    <location>
        <begin position="51"/>
        <end position="84"/>
    </location>
</feature>
<dbReference type="Proteomes" id="UP000606870">
    <property type="component" value="Unassembled WGS sequence"/>
</dbReference>
<dbReference type="Pfam" id="PF14559">
    <property type="entry name" value="TPR_19"/>
    <property type="match status" value="1"/>
</dbReference>
<evidence type="ECO:0000313" key="6">
    <source>
        <dbReference type="Proteomes" id="UP000606870"/>
    </source>
</evidence>
<dbReference type="SUPFAM" id="SSF48452">
    <property type="entry name" value="TPR-like"/>
    <property type="match status" value="1"/>
</dbReference>
<keyword evidence="6" id="KW-1185">Reference proteome</keyword>
<feature type="repeat" description="TPR" evidence="3">
    <location>
        <begin position="159"/>
        <end position="192"/>
    </location>
</feature>
<evidence type="ECO:0000313" key="5">
    <source>
        <dbReference type="EMBL" id="MBC3537451.1"/>
    </source>
</evidence>
<dbReference type="PANTHER" id="PTHR44943">
    <property type="entry name" value="CELLULOSE SYNTHASE OPERON PROTEIN C"/>
    <property type="match status" value="1"/>
</dbReference>
<comment type="caution">
    <text evidence="5">The sequence shown here is derived from an EMBL/GenBank/DDBJ whole genome shotgun (WGS) entry which is preliminary data.</text>
</comment>
<evidence type="ECO:0000256" key="4">
    <source>
        <dbReference type="SAM" id="SignalP"/>
    </source>
</evidence>
<proteinExistence type="predicted"/>
<evidence type="ECO:0000256" key="3">
    <source>
        <dbReference type="PROSITE-ProRule" id="PRU00339"/>
    </source>
</evidence>
<dbReference type="PROSITE" id="PS50005">
    <property type="entry name" value="TPR"/>
    <property type="match status" value="3"/>
</dbReference>
<dbReference type="InterPro" id="IPR011990">
    <property type="entry name" value="TPR-like_helical_dom_sf"/>
</dbReference>
<name>A0ABR6VJJ1_9FIRM</name>
<protein>
    <submittedName>
        <fullName evidence="5">Tetratricopeptide repeat protein</fullName>
    </submittedName>
</protein>
<feature type="chain" id="PRO_5046933966" evidence="4">
    <location>
        <begin position="25"/>
        <end position="218"/>
    </location>
</feature>
<keyword evidence="1" id="KW-0677">Repeat</keyword>
<reference evidence="5 6" key="1">
    <citation type="submission" date="2020-08" db="EMBL/GenBank/DDBJ databases">
        <authorList>
            <person name="Liu C."/>
            <person name="Sun Q."/>
        </authorList>
    </citation>
    <scope>NUCLEOTIDE SEQUENCE [LARGE SCALE GENOMIC DNA]</scope>
    <source>
        <strain evidence="5 6">NSJ-59</strain>
    </source>
</reference>
<evidence type="ECO:0000256" key="1">
    <source>
        <dbReference type="ARBA" id="ARBA00022737"/>
    </source>
</evidence>
<dbReference type="EMBL" id="JACOGK010000027">
    <property type="protein sequence ID" value="MBC3537451.1"/>
    <property type="molecule type" value="Genomic_DNA"/>
</dbReference>
<organism evidence="5 6">
    <name type="scientific">Megasphaera hominis</name>
    <dbReference type="NCBI Taxonomy" id="159836"/>
    <lineage>
        <taxon>Bacteria</taxon>
        <taxon>Bacillati</taxon>
        <taxon>Bacillota</taxon>
        <taxon>Negativicutes</taxon>
        <taxon>Veillonellales</taxon>
        <taxon>Veillonellaceae</taxon>
        <taxon>Megasphaera</taxon>
    </lineage>
</organism>
<dbReference type="InterPro" id="IPR051685">
    <property type="entry name" value="Ycf3/AcsC/BcsC/TPR_MFPF"/>
</dbReference>
<sequence length="218" mass="23710">MVKPIQLFSALVCCCLFLGGCGPASQPAATEKEAPPAVAAPAAPPAINADSEMLFQQGLAAYNQFHYDQAIALYDKALAADSKNYKALSGKGIALVMQGNGSNDNEVKQSIACVRQALQIAPEYVPAYYDLALALKIDKQYDEAIAWFQKVIAKEPDNTWSYYGIATIYGDQGKAKEAVSYLKQAVALDPENVRQAAQNQSHFDKIRSDPEFKKLIIQ</sequence>
<dbReference type="SMART" id="SM00028">
    <property type="entry name" value="TPR"/>
    <property type="match status" value="4"/>
</dbReference>
<dbReference type="RefSeq" id="WP_186503845.1">
    <property type="nucleotide sequence ID" value="NZ_JACOGK010000027.1"/>
</dbReference>
<dbReference type="Pfam" id="PF13432">
    <property type="entry name" value="TPR_16"/>
    <property type="match status" value="1"/>
</dbReference>
<dbReference type="Gene3D" id="1.25.40.10">
    <property type="entry name" value="Tetratricopeptide repeat domain"/>
    <property type="match status" value="2"/>
</dbReference>
<dbReference type="InterPro" id="IPR019734">
    <property type="entry name" value="TPR_rpt"/>
</dbReference>
<feature type="repeat" description="TPR" evidence="3">
    <location>
        <begin position="125"/>
        <end position="158"/>
    </location>
</feature>
<evidence type="ECO:0000256" key="2">
    <source>
        <dbReference type="ARBA" id="ARBA00022803"/>
    </source>
</evidence>
<dbReference type="PANTHER" id="PTHR44943:SF8">
    <property type="entry name" value="TPR REPEAT-CONTAINING PROTEIN MJ0263"/>
    <property type="match status" value="1"/>
</dbReference>
<keyword evidence="2 3" id="KW-0802">TPR repeat</keyword>
<gene>
    <name evidence="5" type="ORF">H8J70_09325</name>
</gene>
<keyword evidence="4" id="KW-0732">Signal</keyword>
<dbReference type="PROSITE" id="PS51257">
    <property type="entry name" value="PROKAR_LIPOPROTEIN"/>
    <property type="match status" value="1"/>
</dbReference>
<accession>A0ABR6VJJ1</accession>
<dbReference type="NCBIfam" id="NF047558">
    <property type="entry name" value="TPR_END_plus"/>
    <property type="match status" value="1"/>
</dbReference>
<feature type="signal peptide" evidence="4">
    <location>
        <begin position="1"/>
        <end position="24"/>
    </location>
</feature>